<dbReference type="EMBL" id="OX596090">
    <property type="protein sequence ID" value="CAI9711275.1"/>
    <property type="molecule type" value="Genomic_DNA"/>
</dbReference>
<evidence type="ECO:0000313" key="1">
    <source>
        <dbReference type="EMBL" id="CAI9711275.1"/>
    </source>
</evidence>
<proteinExistence type="predicted"/>
<protein>
    <submittedName>
        <fullName evidence="1">Uncharacterized protein</fullName>
    </submittedName>
</protein>
<name>A0ACB0FDV0_RANTA</name>
<accession>A0ACB0FDV0</accession>
<gene>
    <name evidence="1" type="ORF">MRATA1EN3_LOCUS22488</name>
</gene>
<evidence type="ECO:0000313" key="2">
    <source>
        <dbReference type="Proteomes" id="UP001162501"/>
    </source>
</evidence>
<organism evidence="1 2">
    <name type="scientific">Rangifer tarandus platyrhynchus</name>
    <name type="common">Svalbard reindeer</name>
    <dbReference type="NCBI Taxonomy" id="3082113"/>
    <lineage>
        <taxon>Eukaryota</taxon>
        <taxon>Metazoa</taxon>
        <taxon>Chordata</taxon>
        <taxon>Craniata</taxon>
        <taxon>Vertebrata</taxon>
        <taxon>Euteleostomi</taxon>
        <taxon>Mammalia</taxon>
        <taxon>Eutheria</taxon>
        <taxon>Laurasiatheria</taxon>
        <taxon>Artiodactyla</taxon>
        <taxon>Ruminantia</taxon>
        <taxon>Pecora</taxon>
        <taxon>Cervidae</taxon>
        <taxon>Odocoileinae</taxon>
        <taxon>Rangifer</taxon>
    </lineage>
</organism>
<reference evidence="1" key="1">
    <citation type="submission" date="2023-05" db="EMBL/GenBank/DDBJ databases">
        <authorList>
            <consortium name="ELIXIR-Norway"/>
        </authorList>
    </citation>
    <scope>NUCLEOTIDE SEQUENCE</scope>
</reference>
<dbReference type="Proteomes" id="UP001162501">
    <property type="component" value="Chromosome 6"/>
</dbReference>
<sequence length="2897" mass="318690">MGPTRRLVTIKRSGVDGPHFPLSLSTCLFGRSIECDIRIQLPVVSKQHCKIEISEQEAVLFNFSSTNPTQINGSTFDKPVRLKHGDVITIVDRSFRYENESHQDASKSPGFPGQRRNQETSCRVSRSSLSSNPEGKAQDSGACSEVTGEAVSGRPVAHGENITAAHAVSGRGEDHVARRTPSRVPSSELPGDNCRGATDPTVGDLKEDPSVASGACREEPKALSPIQCLKRRDQSESPFRKLYESMKVELDVNPGKGNVLQNHRKSGPQRHCTAGRESADGLQDKTLVSPKSRWKSGQSPHMKADPGLGEQGSSQTEGGGRGEPVQTPKEPRSPGIARAETEARKTRTPVRCSPHSPSRRRRSEDPSVIGGRVSQSLDQGEGSRADDKTLTPQKFLPRNQTPVKAGSFGNTPEKLFSRKRKSMPTNVDRLTAETEIPHPMLSAPLVLQVEKKIQSDFLNKPEKLGPAARQVGPGLSSLSVADVCSFGDSTDKMEGAAAKRRRVSFGGRLRPELFDENLPPNTPLKRGETPKQRRSLAAHTPTVLKKIIKEQPQPSEKEDSSEVDLKVTSLDTFMSSPAPHAVHASAAAPNRCRRLSKVSCVSGVSDVPKRGGRRSSGLPAQKASLERSQHGILQTIFSRRRSGASEANLIVARSWADVVKLGAKQAQHKAAKRGPPRQPGRRQRRANTPKKPPSTVHSQFSTGHANSPCTIVIGKAQLEKVTGPARPYRVINSFVVSKPRDFSEDLSGLPEMFKTPVKEKPQRRSMCAPTFPNSEDLLGKELPGPLSGEKPLLCTLENFGENVFPRTQDTAKGPSDQSSASPALRRPSIKMSEDTVKTPRSMNKTTAAEKKTSVSTAVTPKAPSSANRPRRSAGLSGVQTPGTGPENQDAKPDPMEDILGRRLGKTPQPEPKLERDTKETEKSFEKCKQNIESKENSEKTIAVRRSRRASELKCEPAADLTTGGQEVRRSGGRPPLQRLQDTEAEENQVDILSLLQTPGHAKEVTDAENRATKMSCKSPKPGAVRSPTRVSMQLKTPSQKADVGSSLDLRKPSEMPGKATPTQREPRDAKSFQLFKETPKQKLDPAENSAGSKRRPRTPKGKAPPLEDLTGFSELFQTPHQAKEPITDDKTTKTPYKSPQPEPVNTPSRRGHLRTPSQKVNVQEGLSALRKTQQTPEGGDSSIAVSQEALEEKLDLAGKVPSAKRRPRTPKGKAQPLEDLTGFKELFQTPDQAKEPMTNDKTTKTPCKSPQLEPVNTPSRRGHLRTPSQKVNVKEGLSALRKPQQTPGETTQSPREPEGGDSGISVSQEAPEEKLDLAGKVPSAKRRPRTPKGKAQPLEVLTGFKELFQTPDQAKEPMTDAKTIKPPCKSPQPEPVNTPSRRGGLRTPSQKVDVEEELSSLRKPQQTPRGTRHSDREPADGDEDINVSSEMLRQEMDPADYVTGIKRQSRTPKEDVQSLEDLTGFKELFQSPVLTKVPRAIVRNPKMLGQSPQLKPVNITPSRRGHLRTPSQKMDLQEDLSALRKPQQIPGKTTRSPREPEGGDRDIAVAQEAPEEKLDLAENVPATKRRSRTPRGKTPLLEDLAGFKELFQTPHQAKEIMANDKPTTIPCNSPAEPVNTPTNKKRRLKSPPRKVGTEEELSALRRPAQTPGGARHSEGEAAGDGEDIKAFTGTPRQKPDPAENVTGIKRQLRTPKEKVQSLEDLTGFRELFQTPDHTTEPRAILKTPQMLCTSSQPELIVTQTSRKRQPRTPLGKVDTEKELSVLRRPTRASGQTMHTWCREPGDDDKSSELFKETPKQKLDPAENSAGSKRQPRTPKGKAQSLEDLTGFKELFQTPDQAKEPMTNDKTTKTPCKSPQSEPVNTPSRRGHLRTPSQKVNVQEGLSALRKPQQTPGKASQSPREPEGGDSGISVSQEAPEEKLDLAGKVPSAKRRPRTPKGKAQPLEDLTGFKELFQTPDQAKEPMTDDKTTKTPYKSPVETINTPASKKRRLKSPPRKVGTEEELSALRRPAQTPEGARHSEGEAAGDWEDIKAFTGTPRQKPDPAENVTGIKRQLRTPKEKVQSLEDLTGFRELFQTPDHIKAPRAVLKTPKMLCQSPPLEPVNITPGRRGSLRTPSQKVDMQEDHSALRKPTQTPGMTTHLPKEPKGGDRSPAASQETPEEKPDPAENLIASKRQPRTPQEKAQLLEDLDGFKELFQTPDRANGPMTDDKHTTMPCKSPPVEPVNTPTSKKRRLKSPPQKVDVKEELSALRRTAHTPGGTRHSEGEAAGDGEDKALKKTPKQKLDSAENLTGSKRRPRASLKEKAQPLEDLTGFKELFQTPHQSKEPMTDNSIPKMLCRSPQPEPVTITPGRRGHLRTPSQTVDRKENCSALRKPQQTPGETTYSHREPEGGDRGTAVSQEAPEEKPDSAENITARKRQPRTPKEKAQPLEDLSGFKELFQTPDHAKQPIMMDDQPPTIPCKSPAESVTGRTGRKKQLRSSPEAVGVEEPSALRRPSRAPGEATCTHREAVKDENDTEVCKKASRQKLVSAENVTGVKSRLRNAKEKAQPTEDPARVKEPFQKPNQTEEPGNDAEELESNATAIKRAPKQTADRRPVETSRRVLRARKVRFTEDLVGSRDLAKLPGESCVSPSPERDQGEDGRVTGRKRLRPVTAAQDPEDERPLQKKQRTAPGETRGPPSPSRVKKRSLRTLAQRTEPVGNLPDDDLKTKATDPRGEVAQAPNKGVSLRSRRPAKTCVEEQRPEVLISAEKVKIKRSKKKSVQTSQEMKLQSPEDGAEKPASGGKVEERRTRSRPGRQNQTPLPEAAEEKAREGRVDIPVKKQEEKEGTGHSYPKGSRPRKVSVRPPGNPSESASEQRATRSAKRRAHSLQKESDNVCVKKIRTRSRRDPEDM</sequence>